<evidence type="ECO:0000313" key="4">
    <source>
        <dbReference type="Proteomes" id="UP001302321"/>
    </source>
</evidence>
<dbReference type="PROSITE" id="PS50181">
    <property type="entry name" value="FBOX"/>
    <property type="match status" value="1"/>
</dbReference>
<evidence type="ECO:0000256" key="1">
    <source>
        <dbReference type="SAM" id="MobiDB-lite"/>
    </source>
</evidence>
<dbReference type="InterPro" id="IPR001810">
    <property type="entry name" value="F-box_dom"/>
</dbReference>
<protein>
    <recommendedName>
        <fullName evidence="2">F-box domain-containing protein</fullName>
    </recommendedName>
</protein>
<dbReference type="InterPro" id="IPR036047">
    <property type="entry name" value="F-box-like_dom_sf"/>
</dbReference>
<evidence type="ECO:0000259" key="2">
    <source>
        <dbReference type="PROSITE" id="PS50181"/>
    </source>
</evidence>
<feature type="compositionally biased region" description="Acidic residues" evidence="1">
    <location>
        <begin position="53"/>
        <end position="70"/>
    </location>
</feature>
<evidence type="ECO:0000313" key="3">
    <source>
        <dbReference type="EMBL" id="KAK4177170.1"/>
    </source>
</evidence>
<feature type="region of interest" description="Disordered" evidence="1">
    <location>
        <begin position="15"/>
        <end position="143"/>
    </location>
</feature>
<sequence>MGGHSCFCAICGGPFGDIAFSPPHPDAHPDSEDESDGSSINITVHSDAAWSGPEDEGEDDDDDDDDDESQNQDTGSSDIDNNSQGSDHDAIELSDDEPEEDEAAGISTQTDDEVLFESEDSQEDVDIGLDDITPSEGSLESEDEGMLLSNRFGFDDNHWDEEPGAAYDRKILKPRHAHWIKILYALGCNVEAPGPSKCYLSGRGIADFYMGTVWFTPGPIRLRDPNYPRTHGRRRPFPDVPTYLDWTFEDPRKWVFPVHMPCLKILCQILTGRPTPYENPKLDKDALFFAMNSMADYVGGALNITYSPDQKRIPQYWESLPGNEYIHANPLSTESPHHQRVLGLVSNAIKTSHDRKYVMTDLAPKVKSDRFSKLPYDLIYVITRLLPDRDLFSLCSASYIVHKHLAQNGGFWRHRLTKISMPWFEEALDVFSSSGNEDGLKGKSWRAVMCALQELLCSEKLGKQGPLMGVYNRRRIWGCCQEIARQYFKTAKEVRERGAEALVKELEDYCGKEKRGGVGEMG</sequence>
<feature type="compositionally biased region" description="Acidic residues" evidence="1">
    <location>
        <begin position="92"/>
        <end position="103"/>
    </location>
</feature>
<dbReference type="Proteomes" id="UP001302321">
    <property type="component" value="Unassembled WGS sequence"/>
</dbReference>
<feature type="compositionally biased region" description="Acidic residues" evidence="1">
    <location>
        <begin position="110"/>
        <end position="129"/>
    </location>
</feature>
<gene>
    <name evidence="3" type="ORF">QBC36DRAFT_327644</name>
</gene>
<dbReference type="EMBL" id="MU866173">
    <property type="protein sequence ID" value="KAK4177170.1"/>
    <property type="molecule type" value="Genomic_DNA"/>
</dbReference>
<name>A0AAN6W8X0_9PEZI</name>
<comment type="caution">
    <text evidence="3">The sequence shown here is derived from an EMBL/GenBank/DDBJ whole genome shotgun (WGS) entry which is preliminary data.</text>
</comment>
<dbReference type="AlphaFoldDB" id="A0AAN6W8X0"/>
<proteinExistence type="predicted"/>
<reference evidence="3" key="2">
    <citation type="submission" date="2023-05" db="EMBL/GenBank/DDBJ databases">
        <authorList>
            <consortium name="Lawrence Berkeley National Laboratory"/>
            <person name="Steindorff A."/>
            <person name="Hensen N."/>
            <person name="Bonometti L."/>
            <person name="Westerberg I."/>
            <person name="Brannstrom I.O."/>
            <person name="Guillou S."/>
            <person name="Cros-Aarteil S."/>
            <person name="Calhoun S."/>
            <person name="Haridas S."/>
            <person name="Kuo A."/>
            <person name="Mondo S."/>
            <person name="Pangilinan J."/>
            <person name="Riley R."/>
            <person name="Labutti K."/>
            <person name="Andreopoulos B."/>
            <person name="Lipzen A."/>
            <person name="Chen C."/>
            <person name="Yanf M."/>
            <person name="Daum C."/>
            <person name="Ng V."/>
            <person name="Clum A."/>
            <person name="Ohm R."/>
            <person name="Martin F."/>
            <person name="Silar P."/>
            <person name="Natvig D."/>
            <person name="Lalanne C."/>
            <person name="Gautier V."/>
            <person name="Ament-Velasquez S.L."/>
            <person name="Kruys A."/>
            <person name="Hutchinson M.I."/>
            <person name="Powell A.J."/>
            <person name="Barry K."/>
            <person name="Miller A.N."/>
            <person name="Grigoriev I.V."/>
            <person name="Debuchy R."/>
            <person name="Gladieux P."/>
            <person name="Thoren M.H."/>
            <person name="Johannesson H."/>
        </authorList>
    </citation>
    <scope>NUCLEOTIDE SEQUENCE</scope>
    <source>
        <strain evidence="3">CBS 892.96</strain>
    </source>
</reference>
<keyword evidence="4" id="KW-1185">Reference proteome</keyword>
<organism evidence="3 4">
    <name type="scientific">Triangularia setosa</name>
    <dbReference type="NCBI Taxonomy" id="2587417"/>
    <lineage>
        <taxon>Eukaryota</taxon>
        <taxon>Fungi</taxon>
        <taxon>Dikarya</taxon>
        <taxon>Ascomycota</taxon>
        <taxon>Pezizomycotina</taxon>
        <taxon>Sordariomycetes</taxon>
        <taxon>Sordariomycetidae</taxon>
        <taxon>Sordariales</taxon>
        <taxon>Podosporaceae</taxon>
        <taxon>Triangularia</taxon>
    </lineage>
</organism>
<accession>A0AAN6W8X0</accession>
<feature type="domain" description="F-box" evidence="2">
    <location>
        <begin position="368"/>
        <end position="415"/>
    </location>
</feature>
<reference evidence="3" key="1">
    <citation type="journal article" date="2023" name="Mol. Phylogenet. Evol.">
        <title>Genome-scale phylogeny and comparative genomics of the fungal order Sordariales.</title>
        <authorList>
            <person name="Hensen N."/>
            <person name="Bonometti L."/>
            <person name="Westerberg I."/>
            <person name="Brannstrom I.O."/>
            <person name="Guillou S."/>
            <person name="Cros-Aarteil S."/>
            <person name="Calhoun S."/>
            <person name="Haridas S."/>
            <person name="Kuo A."/>
            <person name="Mondo S."/>
            <person name="Pangilinan J."/>
            <person name="Riley R."/>
            <person name="LaButti K."/>
            <person name="Andreopoulos B."/>
            <person name="Lipzen A."/>
            <person name="Chen C."/>
            <person name="Yan M."/>
            <person name="Daum C."/>
            <person name="Ng V."/>
            <person name="Clum A."/>
            <person name="Steindorff A."/>
            <person name="Ohm R.A."/>
            <person name="Martin F."/>
            <person name="Silar P."/>
            <person name="Natvig D.O."/>
            <person name="Lalanne C."/>
            <person name="Gautier V."/>
            <person name="Ament-Velasquez S.L."/>
            <person name="Kruys A."/>
            <person name="Hutchinson M.I."/>
            <person name="Powell A.J."/>
            <person name="Barry K."/>
            <person name="Miller A.N."/>
            <person name="Grigoriev I.V."/>
            <person name="Debuchy R."/>
            <person name="Gladieux P."/>
            <person name="Hiltunen Thoren M."/>
            <person name="Johannesson H."/>
        </authorList>
    </citation>
    <scope>NUCLEOTIDE SEQUENCE</scope>
    <source>
        <strain evidence="3">CBS 892.96</strain>
    </source>
</reference>
<feature type="compositionally biased region" description="Polar residues" evidence="1">
    <location>
        <begin position="71"/>
        <end position="85"/>
    </location>
</feature>
<dbReference type="SUPFAM" id="SSF81383">
    <property type="entry name" value="F-box domain"/>
    <property type="match status" value="1"/>
</dbReference>